<keyword evidence="2" id="KW-1185">Reference proteome</keyword>
<dbReference type="OrthoDB" id="3060037at2759"/>
<dbReference type="EMBL" id="KN838747">
    <property type="protein sequence ID" value="KIJ95663.1"/>
    <property type="molecule type" value="Genomic_DNA"/>
</dbReference>
<protein>
    <submittedName>
        <fullName evidence="1">Uncharacterized protein</fullName>
    </submittedName>
</protein>
<sequence length="168" mass="18355">MFLPGPPSAKDGLESFSRLQGWPKLAKTLQGLVRNAADGISQFRPFSNPMFSLMHMASRNGFVAGYLAIEENFLLAAMHIAALKNIPFAEGTLPDLPADMPSMPLGGFQNTEAYNCFEIEYNKFITKCQTEGCPSAAAHAVNKVLSSQNCHRFGCQAWPAQITSRIGR</sequence>
<dbReference type="AlphaFoldDB" id="A0A0C9X322"/>
<evidence type="ECO:0000313" key="2">
    <source>
        <dbReference type="Proteomes" id="UP000054477"/>
    </source>
</evidence>
<dbReference type="HOGENOM" id="CLU_1586746_0_0_1"/>
<reference evidence="2" key="2">
    <citation type="submission" date="2015-01" db="EMBL/GenBank/DDBJ databases">
        <title>Evolutionary Origins and Diversification of the Mycorrhizal Mutualists.</title>
        <authorList>
            <consortium name="DOE Joint Genome Institute"/>
            <consortium name="Mycorrhizal Genomics Consortium"/>
            <person name="Kohler A."/>
            <person name="Kuo A."/>
            <person name="Nagy L.G."/>
            <person name="Floudas D."/>
            <person name="Copeland A."/>
            <person name="Barry K.W."/>
            <person name="Cichocki N."/>
            <person name="Veneault-Fourrey C."/>
            <person name="LaButti K."/>
            <person name="Lindquist E.A."/>
            <person name="Lipzen A."/>
            <person name="Lundell T."/>
            <person name="Morin E."/>
            <person name="Murat C."/>
            <person name="Riley R."/>
            <person name="Ohm R."/>
            <person name="Sun H."/>
            <person name="Tunlid A."/>
            <person name="Henrissat B."/>
            <person name="Grigoriev I.V."/>
            <person name="Hibbett D.S."/>
            <person name="Martin F."/>
        </authorList>
    </citation>
    <scope>NUCLEOTIDE SEQUENCE [LARGE SCALE GENOMIC DNA]</scope>
    <source>
        <strain evidence="2">LaAM-08-1</strain>
    </source>
</reference>
<gene>
    <name evidence="1" type="ORF">K443DRAFT_11214</name>
</gene>
<accession>A0A0C9X322</accession>
<evidence type="ECO:0000313" key="1">
    <source>
        <dbReference type="EMBL" id="KIJ95663.1"/>
    </source>
</evidence>
<proteinExistence type="predicted"/>
<organism evidence="1 2">
    <name type="scientific">Laccaria amethystina LaAM-08-1</name>
    <dbReference type="NCBI Taxonomy" id="1095629"/>
    <lineage>
        <taxon>Eukaryota</taxon>
        <taxon>Fungi</taxon>
        <taxon>Dikarya</taxon>
        <taxon>Basidiomycota</taxon>
        <taxon>Agaricomycotina</taxon>
        <taxon>Agaricomycetes</taxon>
        <taxon>Agaricomycetidae</taxon>
        <taxon>Agaricales</taxon>
        <taxon>Agaricineae</taxon>
        <taxon>Hydnangiaceae</taxon>
        <taxon>Laccaria</taxon>
    </lineage>
</organism>
<dbReference type="Proteomes" id="UP000054477">
    <property type="component" value="Unassembled WGS sequence"/>
</dbReference>
<name>A0A0C9X322_9AGAR</name>
<reference evidence="1 2" key="1">
    <citation type="submission" date="2014-04" db="EMBL/GenBank/DDBJ databases">
        <authorList>
            <consortium name="DOE Joint Genome Institute"/>
            <person name="Kuo A."/>
            <person name="Kohler A."/>
            <person name="Nagy L.G."/>
            <person name="Floudas D."/>
            <person name="Copeland A."/>
            <person name="Barry K.W."/>
            <person name="Cichocki N."/>
            <person name="Veneault-Fourrey C."/>
            <person name="LaButti K."/>
            <person name="Lindquist E.A."/>
            <person name="Lipzen A."/>
            <person name="Lundell T."/>
            <person name="Morin E."/>
            <person name="Murat C."/>
            <person name="Sun H."/>
            <person name="Tunlid A."/>
            <person name="Henrissat B."/>
            <person name="Grigoriev I.V."/>
            <person name="Hibbett D.S."/>
            <person name="Martin F."/>
            <person name="Nordberg H.P."/>
            <person name="Cantor M.N."/>
            <person name="Hua S.X."/>
        </authorList>
    </citation>
    <scope>NUCLEOTIDE SEQUENCE [LARGE SCALE GENOMIC DNA]</scope>
    <source>
        <strain evidence="1 2">LaAM-08-1</strain>
    </source>
</reference>